<protein>
    <submittedName>
        <fullName evidence="2">Uncharacterized protein</fullName>
    </submittedName>
</protein>
<evidence type="ECO:0000313" key="3">
    <source>
        <dbReference type="Proteomes" id="UP000579523"/>
    </source>
</evidence>
<feature type="region of interest" description="Disordered" evidence="1">
    <location>
        <begin position="58"/>
        <end position="105"/>
    </location>
</feature>
<organism evidence="2 3">
    <name type="scientific">Streptomyces griseomycini</name>
    <dbReference type="NCBI Taxonomy" id="66895"/>
    <lineage>
        <taxon>Bacteria</taxon>
        <taxon>Bacillati</taxon>
        <taxon>Actinomycetota</taxon>
        <taxon>Actinomycetes</taxon>
        <taxon>Kitasatosporales</taxon>
        <taxon>Streptomycetaceae</taxon>
        <taxon>Streptomyces</taxon>
    </lineage>
</organism>
<name>A0A7W7LYM0_9ACTN</name>
<proteinExistence type="predicted"/>
<dbReference type="EMBL" id="JACHJI010000004">
    <property type="protein sequence ID" value="MBB4898869.1"/>
    <property type="molecule type" value="Genomic_DNA"/>
</dbReference>
<sequence length="105" mass="10856">MGAFLLGRRTYDVFAAYRPKATDPADPAAGRLNALPKHVVSGTLTDPERAGTTVLGAGRRLFPEGPVPTAFRHTGGEITGAGVSIRSHDPAARPGCGTHGLPETP</sequence>
<evidence type="ECO:0000313" key="2">
    <source>
        <dbReference type="EMBL" id="MBB4898869.1"/>
    </source>
</evidence>
<reference evidence="2 3" key="1">
    <citation type="submission" date="2020-08" db="EMBL/GenBank/DDBJ databases">
        <title>Genomic Encyclopedia of Type Strains, Phase III (KMG-III): the genomes of soil and plant-associated and newly described type strains.</title>
        <authorList>
            <person name="Whitman W."/>
        </authorList>
    </citation>
    <scope>NUCLEOTIDE SEQUENCE [LARGE SCALE GENOMIC DNA]</scope>
    <source>
        <strain evidence="2 3">CECT 3273</strain>
    </source>
</reference>
<accession>A0A7W7LYM0</accession>
<dbReference type="Proteomes" id="UP000579523">
    <property type="component" value="Unassembled WGS sequence"/>
</dbReference>
<gene>
    <name evidence="2" type="ORF">FHS37_002927</name>
</gene>
<comment type="caution">
    <text evidence="2">The sequence shown here is derived from an EMBL/GenBank/DDBJ whole genome shotgun (WGS) entry which is preliminary data.</text>
</comment>
<keyword evidence="3" id="KW-1185">Reference proteome</keyword>
<dbReference type="AlphaFoldDB" id="A0A7W7LYM0"/>
<evidence type="ECO:0000256" key="1">
    <source>
        <dbReference type="SAM" id="MobiDB-lite"/>
    </source>
</evidence>